<dbReference type="AlphaFoldDB" id="A0AAV2TN75"/>
<dbReference type="Gene3D" id="3.90.1300.10">
    <property type="entry name" value="Amidase signature (AS) domain"/>
    <property type="match status" value="1"/>
</dbReference>
<evidence type="ECO:0000313" key="3">
    <source>
        <dbReference type="Proteomes" id="UP001497525"/>
    </source>
</evidence>
<dbReference type="Pfam" id="PF01425">
    <property type="entry name" value="Amidase"/>
    <property type="match status" value="1"/>
</dbReference>
<organism evidence="2 3">
    <name type="scientific">Calicophoron daubneyi</name>
    <name type="common">Rumen fluke</name>
    <name type="synonym">Paramphistomum daubneyi</name>
    <dbReference type="NCBI Taxonomy" id="300641"/>
    <lineage>
        <taxon>Eukaryota</taxon>
        <taxon>Metazoa</taxon>
        <taxon>Spiralia</taxon>
        <taxon>Lophotrochozoa</taxon>
        <taxon>Platyhelminthes</taxon>
        <taxon>Trematoda</taxon>
        <taxon>Digenea</taxon>
        <taxon>Plagiorchiida</taxon>
        <taxon>Pronocephalata</taxon>
        <taxon>Paramphistomoidea</taxon>
        <taxon>Paramphistomidae</taxon>
        <taxon>Calicophoron</taxon>
    </lineage>
</organism>
<dbReference type="GO" id="GO:0009062">
    <property type="term" value="P:fatty acid catabolic process"/>
    <property type="evidence" value="ECO:0007669"/>
    <property type="project" value="TreeGrafter"/>
</dbReference>
<dbReference type="EMBL" id="CAXLJL010000489">
    <property type="protein sequence ID" value="CAL5138205.1"/>
    <property type="molecule type" value="Genomic_DNA"/>
</dbReference>
<proteinExistence type="predicted"/>
<dbReference type="InterPro" id="IPR023631">
    <property type="entry name" value="Amidase_dom"/>
</dbReference>
<comment type="caution">
    <text evidence="2">The sequence shown here is derived from an EMBL/GenBank/DDBJ whole genome shotgun (WGS) entry which is preliminary data.</text>
</comment>
<accession>A0AAV2TN75</accession>
<dbReference type="InterPro" id="IPR036928">
    <property type="entry name" value="AS_sf"/>
</dbReference>
<dbReference type="PANTHER" id="PTHR45847:SF6">
    <property type="entry name" value="FATTY ACID AMIDE HYDROLASE"/>
    <property type="match status" value="1"/>
</dbReference>
<evidence type="ECO:0000259" key="1">
    <source>
        <dbReference type="Pfam" id="PF01425"/>
    </source>
</evidence>
<name>A0AAV2TN75_CALDB</name>
<protein>
    <recommendedName>
        <fullName evidence="1">Amidase domain-containing protein</fullName>
    </recommendedName>
</protein>
<dbReference type="SUPFAM" id="SSF75304">
    <property type="entry name" value="Amidase signature (AS) enzymes"/>
    <property type="match status" value="1"/>
</dbReference>
<gene>
    <name evidence="2" type="ORF">CDAUBV1_LOCUS12815</name>
</gene>
<sequence>MSQSGYSVIQYDLLRDAPTKVAITTDLLSFLATWMTSGISRKILLSFGLSLLIARFGWNWFQRYKQIRRLQHKKTLLNTRLRILEDYLFKTCPSVESLLVLTRFELERLQKKLRIGEIQPVDILHAYQLQSLVIYGDGNSGVCELVRQAEEQMLQLPEIVNLIHEPAPLYGIPVSVDESCAMKGYDITLGLIKYCDNPEVEDSVIVQVLKIEGAIPFLITSIPQAARALSGYNPIFGQIFNPLSICRESGGSGQAVMIAQHGSPIGMSVDYTGDVRVSASFCGLFSLKSTHRRLSTQGIPSIDRYSFYLLRPALTPVGSGVEDLAKLLDTVLRPSMFQLDLTVPPMPFNQTVFRNERMRSVKIGYYDTLMDSHILQTVPAVRHGVRKAVDKLEKLGYSVVEFQPPKVHEAYKLLLRAWLADGGKGLRNVLAHEFVSKDLNTLRIITSIPFGFLAAGANKIISWRLGSMAGFLDHLRGMKGTRELLKLTSDLQKYQDEFSEALVHAGELDILICPVSAYPAPPVGTALWFTVPNLIYSTLYNLLDYPAGTVPVSIVNSAEEKECQRLALECKETNDRFYQRVYDSQTHSDGLPIAVQVIGKQFNEELVLRIMRELEQSLKT</sequence>
<reference evidence="2" key="1">
    <citation type="submission" date="2024-06" db="EMBL/GenBank/DDBJ databases">
        <authorList>
            <person name="Liu X."/>
            <person name="Lenzi L."/>
            <person name="Haldenby T S."/>
            <person name="Uol C."/>
        </authorList>
    </citation>
    <scope>NUCLEOTIDE SEQUENCE</scope>
</reference>
<dbReference type="GO" id="GO:0004040">
    <property type="term" value="F:amidase activity"/>
    <property type="evidence" value="ECO:0007669"/>
    <property type="project" value="TreeGrafter"/>
</dbReference>
<dbReference type="GO" id="GO:0017064">
    <property type="term" value="F:fatty acid amide hydrolase activity"/>
    <property type="evidence" value="ECO:0007669"/>
    <property type="project" value="TreeGrafter"/>
</dbReference>
<evidence type="ECO:0000313" key="2">
    <source>
        <dbReference type="EMBL" id="CAL5138205.1"/>
    </source>
</evidence>
<dbReference type="InterPro" id="IPR052096">
    <property type="entry name" value="Endocannabinoid_amidase"/>
</dbReference>
<dbReference type="Proteomes" id="UP001497525">
    <property type="component" value="Unassembled WGS sequence"/>
</dbReference>
<dbReference type="PANTHER" id="PTHR45847">
    <property type="entry name" value="FATTY ACID AMIDE HYDROLASE"/>
    <property type="match status" value="1"/>
</dbReference>
<feature type="domain" description="Amidase" evidence="1">
    <location>
        <begin position="139"/>
        <end position="608"/>
    </location>
</feature>